<gene>
    <name evidence="2" type="ORF">HSR122_0817</name>
</gene>
<organism evidence="2 3">
    <name type="scientific">Halapricum desulfuricans</name>
    <dbReference type="NCBI Taxonomy" id="2841257"/>
    <lineage>
        <taxon>Archaea</taxon>
        <taxon>Methanobacteriati</taxon>
        <taxon>Methanobacteriota</taxon>
        <taxon>Stenosarchaea group</taxon>
        <taxon>Halobacteria</taxon>
        <taxon>Halobacteriales</taxon>
        <taxon>Haloarculaceae</taxon>
        <taxon>Halapricum</taxon>
    </lineage>
</organism>
<protein>
    <submittedName>
        <fullName evidence="2">Putative membrane protein</fullName>
    </submittedName>
</protein>
<name>A0A897N6Y9_9EURY</name>
<dbReference type="KEGG" id="hds:HSR122_0817"/>
<evidence type="ECO:0000313" key="2">
    <source>
        <dbReference type="EMBL" id="QSG08221.1"/>
    </source>
</evidence>
<dbReference type="RefSeq" id="WP_229111375.1">
    <property type="nucleotide sequence ID" value="NZ_CP064788.1"/>
</dbReference>
<keyword evidence="3" id="KW-1185">Reference proteome</keyword>
<feature type="transmembrane region" description="Helical" evidence="1">
    <location>
        <begin position="129"/>
        <end position="150"/>
    </location>
</feature>
<keyword evidence="1" id="KW-0812">Transmembrane</keyword>
<feature type="transmembrane region" description="Helical" evidence="1">
    <location>
        <begin position="6"/>
        <end position="33"/>
    </location>
</feature>
<feature type="transmembrane region" description="Helical" evidence="1">
    <location>
        <begin position="87"/>
        <end position="108"/>
    </location>
</feature>
<sequence>MDPELAGLYALHVLFAGLWTGAVVFVTWAVLPLARDGDLDAQPLESIAGRVKRLSRISAVLLALTGVRMAMVLDYTETTVLFETTRGYLLVGMVTLWLVLMGLVEVGAGKLTDGTGRRKVREPARNARPFLLGATVVAVLLLVDAGLLAAGTL</sequence>
<reference evidence="2 3" key="1">
    <citation type="submission" date="2020-11" db="EMBL/GenBank/DDBJ databases">
        <title>Carbohydrate-dependent, anaerobic sulfur respiration: A novel catabolism in halophilic archaea.</title>
        <authorList>
            <person name="Sorokin D.Y."/>
            <person name="Messina E."/>
            <person name="Smedile F."/>
            <person name="La Cono V."/>
            <person name="Hallsworth J.E."/>
            <person name="Yakimov M.M."/>
        </authorList>
    </citation>
    <scope>NUCLEOTIDE SEQUENCE [LARGE SCALE GENOMIC DNA]</scope>
    <source>
        <strain evidence="2 3">HSR12-2</strain>
    </source>
</reference>
<evidence type="ECO:0000256" key="1">
    <source>
        <dbReference type="SAM" id="Phobius"/>
    </source>
</evidence>
<feature type="transmembrane region" description="Helical" evidence="1">
    <location>
        <begin position="54"/>
        <end position="75"/>
    </location>
</feature>
<keyword evidence="1" id="KW-1133">Transmembrane helix</keyword>
<dbReference type="Proteomes" id="UP000662973">
    <property type="component" value="Chromosome"/>
</dbReference>
<evidence type="ECO:0000313" key="3">
    <source>
        <dbReference type="Proteomes" id="UP000662973"/>
    </source>
</evidence>
<keyword evidence="1" id="KW-0472">Membrane</keyword>
<accession>A0A897N6Y9</accession>
<dbReference type="EMBL" id="CP064788">
    <property type="protein sequence ID" value="QSG08221.1"/>
    <property type="molecule type" value="Genomic_DNA"/>
</dbReference>
<dbReference type="AlphaFoldDB" id="A0A897N6Y9"/>
<proteinExistence type="predicted"/>
<dbReference type="GeneID" id="68851471"/>